<feature type="domain" description="Glutaredoxin" evidence="1">
    <location>
        <begin position="19"/>
        <end position="75"/>
    </location>
</feature>
<organism evidence="2 3">
    <name type="scientific">Actinopolyspora biskrensis</name>
    <dbReference type="NCBI Taxonomy" id="1470178"/>
    <lineage>
        <taxon>Bacteria</taxon>
        <taxon>Bacillati</taxon>
        <taxon>Actinomycetota</taxon>
        <taxon>Actinomycetes</taxon>
        <taxon>Actinopolysporales</taxon>
        <taxon>Actinopolysporaceae</taxon>
        <taxon>Actinopolyspora</taxon>
    </lineage>
</organism>
<evidence type="ECO:0000259" key="1">
    <source>
        <dbReference type="Pfam" id="PF00462"/>
    </source>
</evidence>
<dbReference type="Pfam" id="PF00462">
    <property type="entry name" value="Glutaredoxin"/>
    <property type="match status" value="1"/>
</dbReference>
<dbReference type="SUPFAM" id="SSF52833">
    <property type="entry name" value="Thioredoxin-like"/>
    <property type="match status" value="1"/>
</dbReference>
<name>A0A852Z0P4_9ACTN</name>
<dbReference type="GO" id="GO:0009055">
    <property type="term" value="F:electron transfer activity"/>
    <property type="evidence" value="ECO:0007669"/>
    <property type="project" value="TreeGrafter"/>
</dbReference>
<dbReference type="PANTHER" id="PTHR34386">
    <property type="entry name" value="GLUTAREDOXIN"/>
    <property type="match status" value="1"/>
</dbReference>
<comment type="caution">
    <text evidence="2">The sequence shown here is derived from an EMBL/GenBank/DDBJ whole genome shotgun (WGS) entry which is preliminary data.</text>
</comment>
<dbReference type="GO" id="GO:0045454">
    <property type="term" value="P:cell redox homeostasis"/>
    <property type="evidence" value="ECO:0007669"/>
    <property type="project" value="TreeGrafter"/>
</dbReference>
<dbReference type="Proteomes" id="UP000548304">
    <property type="component" value="Unassembled WGS sequence"/>
</dbReference>
<sequence length="121" mass="12742">MTAEQSNREGAAERENAGVLVYSRPGCPFCTTLRAGLRKHGVRFDEVDIWEDEQAAATVRSLAAGNETVPTVVIGSWSAVNPSAEAVREAASEHAPAALPASEPGLVDGTLKALGLRRNES</sequence>
<dbReference type="InterPro" id="IPR051548">
    <property type="entry name" value="Grx-like_ET"/>
</dbReference>
<proteinExistence type="predicted"/>
<protein>
    <submittedName>
        <fullName evidence="2">Glutaredoxin</fullName>
    </submittedName>
</protein>
<dbReference type="Gene3D" id="3.40.30.10">
    <property type="entry name" value="Glutaredoxin"/>
    <property type="match status" value="1"/>
</dbReference>
<dbReference type="AlphaFoldDB" id="A0A852Z0P4"/>
<reference evidence="2 3" key="1">
    <citation type="submission" date="2020-07" db="EMBL/GenBank/DDBJ databases">
        <title>Genomic Encyclopedia of Type Strains, Phase III (KMG-III): the genomes of soil and plant-associated and newly described type strains.</title>
        <authorList>
            <person name="Whitman W."/>
        </authorList>
    </citation>
    <scope>NUCLEOTIDE SEQUENCE [LARGE SCALE GENOMIC DNA]</scope>
    <source>
        <strain evidence="2 3">CECT 8576</strain>
    </source>
</reference>
<gene>
    <name evidence="2" type="ORF">FHR84_004202</name>
</gene>
<dbReference type="EMBL" id="JACBYW010000009">
    <property type="protein sequence ID" value="NYH80834.1"/>
    <property type="molecule type" value="Genomic_DNA"/>
</dbReference>
<accession>A0A852Z0P4</accession>
<dbReference type="PANTHER" id="PTHR34386:SF1">
    <property type="entry name" value="GLUTAREDOXIN-LIKE PROTEIN NRDH"/>
    <property type="match status" value="1"/>
</dbReference>
<dbReference type="InterPro" id="IPR002109">
    <property type="entry name" value="Glutaredoxin"/>
</dbReference>
<keyword evidence="3" id="KW-1185">Reference proteome</keyword>
<evidence type="ECO:0000313" key="3">
    <source>
        <dbReference type="Proteomes" id="UP000548304"/>
    </source>
</evidence>
<dbReference type="RefSeq" id="WP_179537138.1">
    <property type="nucleotide sequence ID" value="NZ_JACBYW010000009.1"/>
</dbReference>
<dbReference type="InterPro" id="IPR036249">
    <property type="entry name" value="Thioredoxin-like_sf"/>
</dbReference>
<evidence type="ECO:0000313" key="2">
    <source>
        <dbReference type="EMBL" id="NYH80834.1"/>
    </source>
</evidence>
<dbReference type="PROSITE" id="PS51354">
    <property type="entry name" value="GLUTAREDOXIN_2"/>
    <property type="match status" value="1"/>
</dbReference>
<dbReference type="CDD" id="cd02976">
    <property type="entry name" value="NrdH"/>
    <property type="match status" value="1"/>
</dbReference>